<dbReference type="AlphaFoldDB" id="A0A4U1CHD6"/>
<dbReference type="InterPro" id="IPR012373">
    <property type="entry name" value="Ferrdict_sens_TM"/>
</dbReference>
<keyword evidence="1" id="KW-0812">Transmembrane</keyword>
<gene>
    <name evidence="4" type="ORF">FA047_12740</name>
</gene>
<dbReference type="InterPro" id="IPR006860">
    <property type="entry name" value="FecR"/>
</dbReference>
<proteinExistence type="predicted"/>
<feature type="transmembrane region" description="Helical" evidence="1">
    <location>
        <begin position="75"/>
        <end position="95"/>
    </location>
</feature>
<evidence type="ECO:0000256" key="1">
    <source>
        <dbReference type="SAM" id="Phobius"/>
    </source>
</evidence>
<dbReference type="RefSeq" id="WP_136836443.1">
    <property type="nucleotide sequence ID" value="NZ_SWBQ01000003.1"/>
</dbReference>
<dbReference type="PANTHER" id="PTHR30273:SF2">
    <property type="entry name" value="PROTEIN FECR"/>
    <property type="match status" value="1"/>
</dbReference>
<evidence type="ECO:0000259" key="2">
    <source>
        <dbReference type="Pfam" id="PF04773"/>
    </source>
</evidence>
<dbReference type="Gene3D" id="3.55.50.30">
    <property type="match status" value="1"/>
</dbReference>
<sequence length="380" mass="42035">MSLNTEYIENLVFKFNNGSITPKELQVLTDWYNSHDDQKAVVTSPPEKVKSRMLTSLLARVANKRSKSVKLYPKLRWLAAAASIIVIAFGAVMVIKYKSSLPHSAQVKTSIEPGGNKATLTLPDGKSISLSNAQTGIVAGAEIRYIDGSIIENTNVNQTNNTQQLTLHTPRGGTYIIRLQDGTQVWLNAESTLKYPSGFSAEERVVELDGEAYFAVKPAYNINGGKIPFKVTTGQQIVEVLGTEFNISTYPDQASSKTTLIAGKVALSNNDSRIILSPNEQAVTTNGKTIVKKVEVTNYTAWRDGKFSFDGKTFKETMAEIGRWYDLDIIYENGVPSEELVGDAFRNQNIGFVLRLLDVAEINYKLDVNRRKLTIKGKKK</sequence>
<organism evidence="4 5">
    <name type="scientific">Pedobacter frigoris</name>
    <dbReference type="NCBI Taxonomy" id="2571272"/>
    <lineage>
        <taxon>Bacteria</taxon>
        <taxon>Pseudomonadati</taxon>
        <taxon>Bacteroidota</taxon>
        <taxon>Sphingobacteriia</taxon>
        <taxon>Sphingobacteriales</taxon>
        <taxon>Sphingobacteriaceae</taxon>
        <taxon>Pedobacter</taxon>
    </lineage>
</organism>
<evidence type="ECO:0000259" key="3">
    <source>
        <dbReference type="Pfam" id="PF16344"/>
    </source>
</evidence>
<evidence type="ECO:0000313" key="4">
    <source>
        <dbReference type="EMBL" id="TKC06184.1"/>
    </source>
</evidence>
<dbReference type="GO" id="GO:0016989">
    <property type="term" value="F:sigma factor antagonist activity"/>
    <property type="evidence" value="ECO:0007669"/>
    <property type="project" value="TreeGrafter"/>
</dbReference>
<keyword evidence="1" id="KW-1133">Transmembrane helix</keyword>
<dbReference type="Pfam" id="PF16344">
    <property type="entry name" value="FecR_C"/>
    <property type="match status" value="1"/>
</dbReference>
<feature type="domain" description="Protein FecR C-terminal" evidence="3">
    <location>
        <begin position="306"/>
        <end position="375"/>
    </location>
</feature>
<protein>
    <submittedName>
        <fullName evidence="4">DUF4974 domain-containing protein</fullName>
    </submittedName>
</protein>
<keyword evidence="1" id="KW-0472">Membrane</keyword>
<name>A0A4U1CHD6_9SPHI</name>
<comment type="caution">
    <text evidence="4">The sequence shown here is derived from an EMBL/GenBank/DDBJ whole genome shotgun (WGS) entry which is preliminary data.</text>
</comment>
<dbReference type="PANTHER" id="PTHR30273">
    <property type="entry name" value="PERIPLASMIC SIGNAL SENSOR AND SIGMA FACTOR ACTIVATOR FECR-RELATED"/>
    <property type="match status" value="1"/>
</dbReference>
<dbReference type="OrthoDB" id="649666at2"/>
<dbReference type="InterPro" id="IPR032508">
    <property type="entry name" value="FecR_C"/>
</dbReference>
<accession>A0A4U1CHD6</accession>
<dbReference type="Pfam" id="PF04773">
    <property type="entry name" value="FecR"/>
    <property type="match status" value="1"/>
</dbReference>
<dbReference type="Gene3D" id="2.60.120.1440">
    <property type="match status" value="1"/>
</dbReference>
<keyword evidence="5" id="KW-1185">Reference proteome</keyword>
<reference evidence="4 5" key="1">
    <citation type="submission" date="2019-04" db="EMBL/GenBank/DDBJ databases">
        <title>Pedobacter sp. RP-3-15 sp. nov., isolated from Arctic soil.</title>
        <authorList>
            <person name="Dahal R.H."/>
            <person name="Kim D.-U."/>
        </authorList>
    </citation>
    <scope>NUCLEOTIDE SEQUENCE [LARGE SCALE GENOMIC DNA]</scope>
    <source>
        <strain evidence="4 5">RP-3-15</strain>
    </source>
</reference>
<dbReference type="Proteomes" id="UP000307244">
    <property type="component" value="Unassembled WGS sequence"/>
</dbReference>
<evidence type="ECO:0000313" key="5">
    <source>
        <dbReference type="Proteomes" id="UP000307244"/>
    </source>
</evidence>
<dbReference type="PIRSF" id="PIRSF018266">
    <property type="entry name" value="FecR"/>
    <property type="match status" value="1"/>
</dbReference>
<dbReference type="EMBL" id="SWBQ01000003">
    <property type="protein sequence ID" value="TKC06184.1"/>
    <property type="molecule type" value="Genomic_DNA"/>
</dbReference>
<feature type="domain" description="FecR protein" evidence="2">
    <location>
        <begin position="166"/>
        <end position="265"/>
    </location>
</feature>